<proteinExistence type="predicted"/>
<sequence>DKDFFLDPKDALNGLLETEKGQRRKVISSSTFAFKK</sequence>
<dbReference type="Proteomes" id="UP000028027">
    <property type="component" value="Unassembled WGS sequence"/>
</dbReference>
<dbReference type="AlphaFoldDB" id="A0A081S5I4"/>
<name>A0A081S5I4_9ARCH</name>
<dbReference type="EMBL" id="JNVL01000014">
    <property type="protein sequence ID" value="KER06187.1"/>
    <property type="molecule type" value="Genomic_DNA"/>
</dbReference>
<comment type="caution">
    <text evidence="1">The sequence shown here is derived from an EMBL/GenBank/DDBJ whole genome shotgun (WGS) entry which is preliminary data.</text>
</comment>
<evidence type="ECO:0000313" key="1">
    <source>
        <dbReference type="EMBL" id="KER06187.1"/>
    </source>
</evidence>
<reference evidence="1 2" key="1">
    <citation type="submission" date="2014-06" db="EMBL/GenBank/DDBJ databases">
        <authorList>
            <person name="Ngugi D.K."/>
            <person name="Blom J."/>
            <person name="Alam I."/>
            <person name="Rashid M."/>
            <person name="Ba Alawi W."/>
            <person name="Zhang G."/>
            <person name="Hikmawan T."/>
            <person name="Guan Y."/>
            <person name="Antunes A."/>
            <person name="Siam R."/>
            <person name="Eldorry H."/>
            <person name="Bajic V."/>
            <person name="Stingl U."/>
        </authorList>
    </citation>
    <scope>NUCLEOTIDE SEQUENCE [LARGE SCALE GENOMIC DNA]</scope>
    <source>
        <strain evidence="1">SCGC AAA799-E16</strain>
    </source>
</reference>
<evidence type="ECO:0000313" key="2">
    <source>
        <dbReference type="Proteomes" id="UP000028027"/>
    </source>
</evidence>
<accession>A0A081S5I4</accession>
<protein>
    <submittedName>
        <fullName evidence="1">Diphthine synthase protein</fullName>
    </submittedName>
</protein>
<organism evidence="1 2">
    <name type="scientific">Marine Group I thaumarchaeote SCGC AAA799-E16</name>
    <dbReference type="NCBI Taxonomy" id="1502292"/>
    <lineage>
        <taxon>Archaea</taxon>
        <taxon>Nitrososphaerota</taxon>
        <taxon>Marine Group I</taxon>
    </lineage>
</organism>
<gene>
    <name evidence="1" type="ORF">AAA799E16_01132</name>
</gene>
<keyword evidence="2" id="KW-1185">Reference proteome</keyword>
<feature type="non-terminal residue" evidence="1">
    <location>
        <position position="1"/>
    </location>
</feature>